<comment type="caution">
    <text evidence="2">The sequence shown here is derived from an EMBL/GenBank/DDBJ whole genome shotgun (WGS) entry which is preliminary data.</text>
</comment>
<dbReference type="AlphaFoldDB" id="A0A8T2MY35"/>
<proteinExistence type="predicted"/>
<organism evidence="2 3">
    <name type="scientific">Albula glossodonta</name>
    <name type="common">roundjaw bonefish</name>
    <dbReference type="NCBI Taxonomy" id="121402"/>
    <lineage>
        <taxon>Eukaryota</taxon>
        <taxon>Metazoa</taxon>
        <taxon>Chordata</taxon>
        <taxon>Craniata</taxon>
        <taxon>Vertebrata</taxon>
        <taxon>Euteleostomi</taxon>
        <taxon>Actinopterygii</taxon>
        <taxon>Neopterygii</taxon>
        <taxon>Teleostei</taxon>
        <taxon>Albuliformes</taxon>
        <taxon>Albulidae</taxon>
        <taxon>Albula</taxon>
    </lineage>
</organism>
<gene>
    <name evidence="2" type="ORF">JZ751_005778</name>
</gene>
<feature type="region of interest" description="Disordered" evidence="1">
    <location>
        <begin position="1"/>
        <end position="23"/>
    </location>
</feature>
<protein>
    <submittedName>
        <fullName evidence="2">Uncharacterized protein</fullName>
    </submittedName>
</protein>
<dbReference type="Proteomes" id="UP000824540">
    <property type="component" value="Unassembled WGS sequence"/>
</dbReference>
<accession>A0A8T2MY35</accession>
<name>A0A8T2MY35_9TELE</name>
<feature type="compositionally biased region" description="Pro residues" evidence="1">
    <location>
        <begin position="66"/>
        <end position="80"/>
    </location>
</feature>
<reference evidence="2" key="1">
    <citation type="thesis" date="2021" institute="BYU ScholarsArchive" country="Provo, UT, USA">
        <title>Applications of and Algorithms for Genome Assembly and Genomic Analyses with an Emphasis on Marine Teleosts.</title>
        <authorList>
            <person name="Pickett B.D."/>
        </authorList>
    </citation>
    <scope>NUCLEOTIDE SEQUENCE</scope>
    <source>
        <strain evidence="2">HI-2016</strain>
    </source>
</reference>
<evidence type="ECO:0000313" key="2">
    <source>
        <dbReference type="EMBL" id="KAG9329317.1"/>
    </source>
</evidence>
<feature type="compositionally biased region" description="Pro residues" evidence="1">
    <location>
        <begin position="130"/>
        <end position="145"/>
    </location>
</feature>
<dbReference type="PRINTS" id="PR01217">
    <property type="entry name" value="PRICHEXTENSN"/>
</dbReference>
<dbReference type="EMBL" id="JAFBMS010001292">
    <property type="protein sequence ID" value="KAG9329317.1"/>
    <property type="molecule type" value="Genomic_DNA"/>
</dbReference>
<sequence>MKLTQSSSAQLCENSTHSQPCSPWVGETLRAGSGVSCPCENRTQGSAPLQVGAPPLPAPLMSQPHPFLPPSPSQPHPFLPPSCHSPTPSCPPPHHSPTPSCPPHVTAPPLPAPLPITAPPLPAPLMSQPHPFPAPPPSPPPPLPAPLMSQPYPSLHQSHPLLVTHIDAGGVERALVCDAGVANGVGEFAVGQ</sequence>
<evidence type="ECO:0000313" key="3">
    <source>
        <dbReference type="Proteomes" id="UP000824540"/>
    </source>
</evidence>
<feature type="compositionally biased region" description="Pro residues" evidence="1">
    <location>
        <begin position="88"/>
        <end position="123"/>
    </location>
</feature>
<feature type="region of interest" description="Disordered" evidence="1">
    <location>
        <begin position="48"/>
        <end position="150"/>
    </location>
</feature>
<feature type="compositionally biased region" description="Polar residues" evidence="1">
    <location>
        <begin position="1"/>
        <end position="21"/>
    </location>
</feature>
<evidence type="ECO:0000256" key="1">
    <source>
        <dbReference type="SAM" id="MobiDB-lite"/>
    </source>
</evidence>
<keyword evidence="3" id="KW-1185">Reference proteome</keyword>